<dbReference type="CDD" id="cd02076">
    <property type="entry name" value="P-type_ATPase_H"/>
    <property type="match status" value="1"/>
</dbReference>
<dbReference type="SUPFAM" id="SSF81665">
    <property type="entry name" value="Calcium ATPase, transmembrane domain M"/>
    <property type="match status" value="1"/>
</dbReference>
<feature type="chain" id="PRO_5012023846" description="Plasma membrane ATPase" evidence="17">
    <location>
        <begin position="23"/>
        <end position="885"/>
    </location>
</feature>
<dbReference type="InterPro" id="IPR023214">
    <property type="entry name" value="HAD_sf"/>
</dbReference>
<keyword evidence="14 16" id="KW-0472">Membrane</keyword>
<keyword evidence="8 16" id="KW-0375">Hydrogen ion transport</keyword>
<dbReference type="InterPro" id="IPR001757">
    <property type="entry name" value="P_typ_ATPase"/>
</dbReference>
<dbReference type="InterPro" id="IPR044492">
    <property type="entry name" value="P_typ_ATPase_HD_dom"/>
</dbReference>
<dbReference type="SFLD" id="SFLDS00003">
    <property type="entry name" value="Haloacid_Dehalogenase"/>
    <property type="match status" value="1"/>
</dbReference>
<feature type="transmembrane region" description="Helical" evidence="16">
    <location>
        <begin position="689"/>
        <end position="708"/>
    </location>
</feature>
<evidence type="ECO:0000256" key="6">
    <source>
        <dbReference type="ARBA" id="ARBA00022723"/>
    </source>
</evidence>
<evidence type="ECO:0000256" key="16">
    <source>
        <dbReference type="RuleBase" id="RU362083"/>
    </source>
</evidence>
<dbReference type="PRINTS" id="PR00120">
    <property type="entry name" value="HATPASE"/>
</dbReference>
<feature type="transmembrane region" description="Helical" evidence="16">
    <location>
        <begin position="581"/>
        <end position="601"/>
    </location>
</feature>
<feature type="transmembrane region" description="Helical" evidence="16">
    <location>
        <begin position="175"/>
        <end position="201"/>
    </location>
</feature>
<dbReference type="PANTHER" id="PTHR42861">
    <property type="entry name" value="CALCIUM-TRANSPORTING ATPASE"/>
    <property type="match status" value="1"/>
</dbReference>
<dbReference type="GO" id="GO:0005524">
    <property type="term" value="F:ATP binding"/>
    <property type="evidence" value="ECO:0007669"/>
    <property type="project" value="UniProtKB-UniRule"/>
</dbReference>
<evidence type="ECO:0000256" key="4">
    <source>
        <dbReference type="ARBA" id="ARBA00022553"/>
    </source>
</evidence>
<dbReference type="Gene3D" id="1.20.1110.10">
    <property type="entry name" value="Calcium-transporting ATPase, transmembrane domain"/>
    <property type="match status" value="1"/>
</dbReference>
<feature type="transmembrane region" description="Helical" evidence="16">
    <location>
        <begin position="753"/>
        <end position="770"/>
    </location>
</feature>
<evidence type="ECO:0000256" key="8">
    <source>
        <dbReference type="ARBA" id="ARBA00022781"/>
    </source>
</evidence>
<evidence type="ECO:0000256" key="14">
    <source>
        <dbReference type="ARBA" id="ARBA00023136"/>
    </source>
</evidence>
<keyword evidence="3 16" id="KW-0813">Transport</keyword>
<comment type="similarity">
    <text evidence="2 16">Belongs to the cation transport ATPase (P-type) (TC 3.A.3) family. Type IIIA subfamily.</text>
</comment>
<dbReference type="Proteomes" id="UP000188354">
    <property type="component" value="Chromosome LG03"/>
</dbReference>
<evidence type="ECO:0000313" key="20">
    <source>
        <dbReference type="Proteomes" id="UP000188354"/>
    </source>
</evidence>
<dbReference type="PROSITE" id="PS00154">
    <property type="entry name" value="ATPASE_E1_E2"/>
    <property type="match status" value="1"/>
</dbReference>
<keyword evidence="17" id="KW-0732">Signal</keyword>
<dbReference type="InterPro" id="IPR023299">
    <property type="entry name" value="ATPase_P-typ_cyto_dom_N"/>
</dbReference>
<feature type="transmembrane region" description="Helical" evidence="16">
    <location>
        <begin position="607"/>
        <end position="626"/>
    </location>
</feature>
<dbReference type="Gene3D" id="6.10.140.890">
    <property type="match status" value="1"/>
</dbReference>
<dbReference type="SFLD" id="SFLDF00027">
    <property type="entry name" value="p-type_atpase"/>
    <property type="match status" value="1"/>
</dbReference>
<evidence type="ECO:0000256" key="15">
    <source>
        <dbReference type="ARBA" id="ARBA00048122"/>
    </source>
</evidence>
<organism evidence="19 20">
    <name type="scientific">Lupinus angustifolius</name>
    <name type="common">Narrow-leaved blue lupine</name>
    <dbReference type="NCBI Taxonomy" id="3871"/>
    <lineage>
        <taxon>Eukaryota</taxon>
        <taxon>Viridiplantae</taxon>
        <taxon>Streptophyta</taxon>
        <taxon>Embryophyta</taxon>
        <taxon>Tracheophyta</taxon>
        <taxon>Spermatophyta</taxon>
        <taxon>Magnoliopsida</taxon>
        <taxon>eudicotyledons</taxon>
        <taxon>Gunneridae</taxon>
        <taxon>Pentapetalae</taxon>
        <taxon>rosids</taxon>
        <taxon>fabids</taxon>
        <taxon>Fabales</taxon>
        <taxon>Fabaceae</taxon>
        <taxon>Papilionoideae</taxon>
        <taxon>50 kb inversion clade</taxon>
        <taxon>genistoids sensu lato</taxon>
        <taxon>core genistoids</taxon>
        <taxon>Genisteae</taxon>
        <taxon>Lupinus</taxon>
    </lineage>
</organism>
<feature type="domain" description="P-type ATPase A" evidence="18">
    <location>
        <begin position="65"/>
        <end position="163"/>
    </location>
</feature>
<keyword evidence="4" id="KW-0597">Phosphoprotein</keyword>
<dbReference type="FunFam" id="1.20.1110.10:FF:000045">
    <property type="entry name" value="ATPase 4 plasma membrane-type"/>
    <property type="match status" value="1"/>
</dbReference>
<keyword evidence="10 16" id="KW-0460">Magnesium</keyword>
<protein>
    <recommendedName>
        <fullName evidence="16">Plasma membrane ATPase</fullName>
        <ecNumber evidence="16">7.1.2.1</ecNumber>
    </recommendedName>
</protein>
<name>A0A1J7I6X3_LUPAN</name>
<keyword evidence="9 16" id="KW-0067">ATP-binding</keyword>
<dbReference type="STRING" id="3871.A0A1J7I6X3"/>
<dbReference type="FunFam" id="3.40.1110.10:FF:000004">
    <property type="entry name" value="Plasma membrane ATPase"/>
    <property type="match status" value="1"/>
</dbReference>
<keyword evidence="20" id="KW-1185">Reference proteome</keyword>
<evidence type="ECO:0000313" key="19">
    <source>
        <dbReference type="EMBL" id="OIW14370.1"/>
    </source>
</evidence>
<dbReference type="Gramene" id="OIW14370">
    <property type="protein sequence ID" value="OIW14370"/>
    <property type="gene ID" value="TanjilG_15724"/>
</dbReference>
<dbReference type="FunFam" id="2.70.150.10:FF:000004">
    <property type="entry name" value="Plasma membrane ATPase"/>
    <property type="match status" value="1"/>
</dbReference>
<dbReference type="Gene3D" id="3.40.1110.10">
    <property type="entry name" value="Calcium-transporting ATPase, cytoplasmic domain N"/>
    <property type="match status" value="1"/>
</dbReference>
<feature type="transmembrane region" description="Helical" evidence="16">
    <location>
        <begin position="213"/>
        <end position="235"/>
    </location>
</feature>
<evidence type="ECO:0000256" key="11">
    <source>
        <dbReference type="ARBA" id="ARBA00022967"/>
    </source>
</evidence>
<evidence type="ECO:0000256" key="13">
    <source>
        <dbReference type="ARBA" id="ARBA00023065"/>
    </source>
</evidence>
<reference evidence="19 20" key="1">
    <citation type="journal article" date="2017" name="Plant Biotechnol. J.">
        <title>A comprehensive draft genome sequence for lupin (Lupinus angustifolius), an emerging health food: insights into plant-microbe interactions and legume evolution.</title>
        <authorList>
            <person name="Hane J.K."/>
            <person name="Ming Y."/>
            <person name="Kamphuis L.G."/>
            <person name="Nelson M.N."/>
            <person name="Garg G."/>
            <person name="Atkins C.A."/>
            <person name="Bayer P.E."/>
            <person name="Bravo A."/>
            <person name="Bringans S."/>
            <person name="Cannon S."/>
            <person name="Edwards D."/>
            <person name="Foley R."/>
            <person name="Gao L.L."/>
            <person name="Harrison M.J."/>
            <person name="Huang W."/>
            <person name="Hurgobin B."/>
            <person name="Li S."/>
            <person name="Liu C.W."/>
            <person name="McGrath A."/>
            <person name="Morahan G."/>
            <person name="Murray J."/>
            <person name="Weller J."/>
            <person name="Jian J."/>
            <person name="Singh K.B."/>
        </authorList>
    </citation>
    <scope>NUCLEOTIDE SEQUENCE [LARGE SCALE GENOMIC DNA]</scope>
    <source>
        <strain evidence="20">cv. Tanjil</strain>
        <tissue evidence="19">Whole plant</tissue>
    </source>
</reference>
<keyword evidence="12 16" id="KW-1133">Transmembrane helix</keyword>
<dbReference type="Gene3D" id="3.40.50.1000">
    <property type="entry name" value="HAD superfamily/HAD-like"/>
    <property type="match status" value="1"/>
</dbReference>
<keyword evidence="13 16" id="KW-0406">Ion transport</keyword>
<dbReference type="InterPro" id="IPR008250">
    <property type="entry name" value="ATPase_P-typ_transduc_dom_A_sf"/>
</dbReference>
<feature type="transmembrane region" description="Helical" evidence="16">
    <location>
        <begin position="720"/>
        <end position="741"/>
    </location>
</feature>
<keyword evidence="6" id="KW-0479">Metal-binding</keyword>
<dbReference type="EC" id="7.1.2.1" evidence="16"/>
<feature type="transmembrane region" description="Helical" evidence="16">
    <location>
        <begin position="646"/>
        <end position="667"/>
    </location>
</feature>
<dbReference type="NCBIfam" id="TIGR01647">
    <property type="entry name" value="ATPase-IIIA_H"/>
    <property type="match status" value="1"/>
</dbReference>
<dbReference type="OMA" id="GHFELVM"/>
<dbReference type="Pfam" id="PF00122">
    <property type="entry name" value="E1-E2_ATPase"/>
    <property type="match status" value="1"/>
</dbReference>
<dbReference type="InterPro" id="IPR059000">
    <property type="entry name" value="ATPase_P-type_domA"/>
</dbReference>
<evidence type="ECO:0000256" key="3">
    <source>
        <dbReference type="ARBA" id="ARBA00022448"/>
    </source>
</evidence>
<feature type="signal peptide" evidence="17">
    <location>
        <begin position="1"/>
        <end position="22"/>
    </location>
</feature>
<evidence type="ECO:0000256" key="7">
    <source>
        <dbReference type="ARBA" id="ARBA00022741"/>
    </source>
</evidence>
<dbReference type="SFLD" id="SFLDG00002">
    <property type="entry name" value="C1.7:_P-type_atpase_like"/>
    <property type="match status" value="1"/>
</dbReference>
<dbReference type="GO" id="GO:0005886">
    <property type="term" value="C:plasma membrane"/>
    <property type="evidence" value="ECO:0007669"/>
    <property type="project" value="UniProtKB-SubCell"/>
</dbReference>
<dbReference type="GO" id="GO:0120029">
    <property type="term" value="P:proton export across plasma membrane"/>
    <property type="evidence" value="ECO:0007669"/>
    <property type="project" value="UniProtKB-UniRule"/>
</dbReference>
<keyword evidence="7 16" id="KW-0547">Nucleotide-binding</keyword>
<dbReference type="InterPro" id="IPR006534">
    <property type="entry name" value="P-type_ATPase_IIIA"/>
</dbReference>
<dbReference type="Gene3D" id="2.70.150.10">
    <property type="entry name" value="Calcium-transporting ATPase, cytoplasmic transduction domain A"/>
    <property type="match status" value="1"/>
</dbReference>
<evidence type="ECO:0000259" key="18">
    <source>
        <dbReference type="Pfam" id="PF00122"/>
    </source>
</evidence>
<dbReference type="SUPFAM" id="SSF81653">
    <property type="entry name" value="Calcium ATPase, transduction domain A"/>
    <property type="match status" value="1"/>
</dbReference>
<evidence type="ECO:0000256" key="10">
    <source>
        <dbReference type="ARBA" id="ARBA00022842"/>
    </source>
</evidence>
<dbReference type="FunFam" id="3.40.50.1000:FF:000211">
    <property type="entry name" value="Plasma membrane ATPase"/>
    <property type="match status" value="1"/>
</dbReference>
<dbReference type="PRINTS" id="PR00119">
    <property type="entry name" value="CATATPASE"/>
</dbReference>
<feature type="transmembrane region" description="Helical" evidence="16">
    <location>
        <begin position="32"/>
        <end position="48"/>
    </location>
</feature>
<comment type="subcellular location">
    <subcellularLocation>
        <location evidence="16">Cell membrane</location>
        <topology evidence="16">Multi-pass membrane protein</topology>
    </subcellularLocation>
    <subcellularLocation>
        <location evidence="1">Membrane</location>
        <topology evidence="1">Multi-pass membrane protein</topology>
    </subcellularLocation>
</comment>
<evidence type="ECO:0000256" key="12">
    <source>
        <dbReference type="ARBA" id="ARBA00022989"/>
    </source>
</evidence>
<comment type="catalytic activity">
    <reaction evidence="15 16">
        <text>ATP + H2O + H(+)(in) = ADP + phosphate + 2 H(+)(out)</text>
        <dbReference type="Rhea" id="RHEA:20852"/>
        <dbReference type="ChEBI" id="CHEBI:15377"/>
        <dbReference type="ChEBI" id="CHEBI:15378"/>
        <dbReference type="ChEBI" id="CHEBI:30616"/>
        <dbReference type="ChEBI" id="CHEBI:43474"/>
        <dbReference type="ChEBI" id="CHEBI:456216"/>
        <dbReference type="EC" id="7.1.2.1"/>
    </reaction>
</comment>
<dbReference type="Pfam" id="PF00702">
    <property type="entry name" value="Hydrolase"/>
    <property type="match status" value="1"/>
</dbReference>
<keyword evidence="11 16" id="KW-1278">Translocase</keyword>
<dbReference type="InterPro" id="IPR023298">
    <property type="entry name" value="ATPase_P-typ_TM_dom_sf"/>
</dbReference>
<dbReference type="InterPro" id="IPR036412">
    <property type="entry name" value="HAD-like_sf"/>
</dbReference>
<dbReference type="AlphaFoldDB" id="A0A1J7I6X3"/>
<accession>A0A1J7I6X3</accession>
<evidence type="ECO:0000256" key="1">
    <source>
        <dbReference type="ARBA" id="ARBA00004141"/>
    </source>
</evidence>
<keyword evidence="5 16" id="KW-0812">Transmembrane</keyword>
<proteinExistence type="inferred from homology"/>
<evidence type="ECO:0000256" key="9">
    <source>
        <dbReference type="ARBA" id="ARBA00022840"/>
    </source>
</evidence>
<gene>
    <name evidence="19" type="ORF">TanjilG_15724</name>
</gene>
<dbReference type="EMBL" id="CM007363">
    <property type="protein sequence ID" value="OIW14370.1"/>
    <property type="molecule type" value="Genomic_DNA"/>
</dbReference>
<evidence type="ECO:0000256" key="17">
    <source>
        <dbReference type="SAM" id="SignalP"/>
    </source>
</evidence>
<dbReference type="GO" id="GO:0016887">
    <property type="term" value="F:ATP hydrolysis activity"/>
    <property type="evidence" value="ECO:0007669"/>
    <property type="project" value="InterPro"/>
</dbReference>
<sequence>MWNPLSWVMEAAAIMAIALANGDGMPPDWQDFVGIIALLVINSTISFIEENNAGNAAAALMAGLAPKTKVLRDERWSEQDAAILVPGDIISIKLGDIVPADARLLEGDPLSVDQSALTGESLPVTKHSSDEVFSGSTVKKGEIEAVVIATGVHTFFGKAAHLVDSTNQVGHFQKVLTAIGNFCICSIAVGIVIELVVMYPIQRRKYRDGIDNLLVLLIGGIPIAMPTVLSVTMAIGSHRLSQQGAITKRMTAIEEMAGMDVLCSDKTGTLTLNKLSVDRNLIEVFAKGVEKEYVILLAARASRTENQDAIDAAIVGMLADPKEARAGIREVHFLPFNPVDKRTALTYIDSNGNWHRASKGAPEQIIELCNCKEDVRKKVHSVIDKFAERGLRSLGVARQEVPEKTKDSPGAPWQFVGLLPLFDPPRHDSAETIRRALNLGVNVKMITGDQLAIGKETGRRLGMGTNMYPSSSLLGQDKDSSISALPVDELIEKADGFAGVFPEHKYEIVKRLQERKHICGMTGDGVNDAPALKKADIGIAVADATDAARSASDIVLTEPGLSVIISAVLTSRAIFQRMKNYTIYAVSITIRIVFGFMFIALIWKFDFAPFMVLIIAILNDGTIMTISKDRVKPSPLPDSWKLREIFATGVVLGSYMAFMTVVFFWAMKDTNFFPNKFGVRTIRYNPDEMMAALYLQVSIISQALIFVTRSRSWSFAERPGLLLLGAFFIAQLVATFIAVYANWEFARIKGMGWGWAGVIWLYSLVTYIPLDILKFAIRYILSGKAWDNLLENKTAFTTKKDYGKEEREAQWAAAQRTLHGLQPPETSNLFNEKNSYRELSEIAEQAKRRAEVARLRELHTLKGHVESVVKLKGLDIDTIQQHYTV</sequence>
<dbReference type="InterPro" id="IPR018303">
    <property type="entry name" value="ATPase_P-typ_P_site"/>
</dbReference>
<evidence type="ECO:0000256" key="2">
    <source>
        <dbReference type="ARBA" id="ARBA00008804"/>
    </source>
</evidence>
<dbReference type="GO" id="GO:0046872">
    <property type="term" value="F:metal ion binding"/>
    <property type="evidence" value="ECO:0007669"/>
    <property type="project" value="UniProtKB-KW"/>
</dbReference>
<dbReference type="GO" id="GO:0008553">
    <property type="term" value="F:P-type proton-exporting transporter activity"/>
    <property type="evidence" value="ECO:0007669"/>
    <property type="project" value="UniProtKB-UniRule"/>
</dbReference>
<evidence type="ECO:0000256" key="5">
    <source>
        <dbReference type="ARBA" id="ARBA00022692"/>
    </source>
</evidence>
<dbReference type="SUPFAM" id="SSF56784">
    <property type="entry name" value="HAD-like"/>
    <property type="match status" value="1"/>
</dbReference>
<dbReference type="NCBIfam" id="TIGR01494">
    <property type="entry name" value="ATPase_P-type"/>
    <property type="match status" value="2"/>
</dbReference>